<dbReference type="InterPro" id="IPR012853">
    <property type="entry name" value="CPT"/>
</dbReference>
<dbReference type="Proteomes" id="UP001151002">
    <property type="component" value="Unassembled WGS sequence"/>
</dbReference>
<keyword evidence="2" id="KW-1185">Reference proteome</keyword>
<dbReference type="PIRSF" id="PIRSF007531">
    <property type="entry name" value="CPT"/>
    <property type="match status" value="1"/>
</dbReference>
<dbReference type="Pfam" id="PF07931">
    <property type="entry name" value="CPT"/>
    <property type="match status" value="1"/>
</dbReference>
<organism evidence="1 2">
    <name type="scientific">Paractinoplanes pyxinae</name>
    <dbReference type="NCBI Taxonomy" id="2997416"/>
    <lineage>
        <taxon>Bacteria</taxon>
        <taxon>Bacillati</taxon>
        <taxon>Actinomycetota</taxon>
        <taxon>Actinomycetes</taxon>
        <taxon>Micromonosporales</taxon>
        <taxon>Micromonosporaceae</taxon>
        <taxon>Paractinoplanes</taxon>
    </lineage>
</organism>
<dbReference type="InterPro" id="IPR027417">
    <property type="entry name" value="P-loop_NTPase"/>
</dbReference>
<proteinExistence type="predicted"/>
<dbReference type="RefSeq" id="WP_267570052.1">
    <property type="nucleotide sequence ID" value="NZ_JAPNTZ010000026.1"/>
</dbReference>
<evidence type="ECO:0000313" key="1">
    <source>
        <dbReference type="EMBL" id="MCY1145433.1"/>
    </source>
</evidence>
<dbReference type="Gene3D" id="3.40.50.300">
    <property type="entry name" value="P-loop containing nucleotide triphosphate hydrolases"/>
    <property type="match status" value="1"/>
</dbReference>
<dbReference type="SUPFAM" id="SSF52540">
    <property type="entry name" value="P-loop containing nucleoside triphosphate hydrolases"/>
    <property type="match status" value="1"/>
</dbReference>
<evidence type="ECO:0000313" key="2">
    <source>
        <dbReference type="Proteomes" id="UP001151002"/>
    </source>
</evidence>
<reference evidence="1" key="1">
    <citation type="submission" date="2022-11" db="EMBL/GenBank/DDBJ databases">
        <authorList>
            <person name="Somphong A."/>
            <person name="Phongsopitanun W."/>
        </authorList>
    </citation>
    <scope>NUCLEOTIDE SEQUENCE</scope>
    <source>
        <strain evidence="1">Pm04-4</strain>
    </source>
</reference>
<dbReference type="EMBL" id="JAPNTZ010000026">
    <property type="protein sequence ID" value="MCY1145433.1"/>
    <property type="molecule type" value="Genomic_DNA"/>
</dbReference>
<comment type="caution">
    <text evidence="1">The sequence shown here is derived from an EMBL/GenBank/DDBJ whole genome shotgun (WGS) entry which is preliminary data.</text>
</comment>
<gene>
    <name evidence="1" type="ORF">OWR29_46155</name>
</gene>
<protein>
    <submittedName>
        <fullName evidence="1">AAA family ATPase</fullName>
    </submittedName>
</protein>
<sequence length="188" mass="20545">MTGRIILLNGASSSGKTSIGHALLPLLPDPWFFIPADAIGAMRSTVHTRVLDDAEIADMLVRTRRGYHRAVAALASAGNDVIMDYPLSEQWRLTDLLTTLTGYDVTLVEVRCSAAELERRERARGDRPPGLARSQSLVYAHGTPDIAVDTTDTSPADCARQIAVLLPTVTPPKAFDRLRDRLLPRPHP</sequence>
<name>A0ABT4BFW0_9ACTN</name>
<accession>A0ABT4BFW0</accession>